<keyword evidence="3" id="KW-1185">Reference proteome</keyword>
<gene>
    <name evidence="2" type="ORF">BJY24_001336</name>
</gene>
<accession>A0A7W9UGN0</accession>
<keyword evidence="1" id="KW-0472">Membrane</keyword>
<dbReference type="RefSeq" id="WP_040750344.1">
    <property type="nucleotide sequence ID" value="NZ_JACHIT010000001.1"/>
</dbReference>
<keyword evidence="1" id="KW-1133">Transmembrane helix</keyword>
<name>A0A7W9UGN0_9NOCA</name>
<keyword evidence="1" id="KW-0812">Transmembrane</keyword>
<dbReference type="EMBL" id="JACHIT010000001">
    <property type="protein sequence ID" value="MBB5912469.1"/>
    <property type="molecule type" value="Genomic_DNA"/>
</dbReference>
<dbReference type="AlphaFoldDB" id="A0A7W9UGN0"/>
<protein>
    <submittedName>
        <fullName evidence="2">Uncharacterized protein</fullName>
    </submittedName>
</protein>
<organism evidence="2 3">
    <name type="scientific">Nocardia transvalensis</name>
    <dbReference type="NCBI Taxonomy" id="37333"/>
    <lineage>
        <taxon>Bacteria</taxon>
        <taxon>Bacillati</taxon>
        <taxon>Actinomycetota</taxon>
        <taxon>Actinomycetes</taxon>
        <taxon>Mycobacteriales</taxon>
        <taxon>Nocardiaceae</taxon>
        <taxon>Nocardia</taxon>
    </lineage>
</organism>
<evidence type="ECO:0000256" key="1">
    <source>
        <dbReference type="SAM" id="Phobius"/>
    </source>
</evidence>
<evidence type="ECO:0000313" key="3">
    <source>
        <dbReference type="Proteomes" id="UP000540412"/>
    </source>
</evidence>
<sequence length="73" mass="7720">MVEDLGHLVEHFLPSGWLFPAALVFGAVVVVALVVLLLVSGSDFDEHRAPATTTHGTCAPFCYGTSAVPTQPR</sequence>
<dbReference type="Proteomes" id="UP000540412">
    <property type="component" value="Unassembled WGS sequence"/>
</dbReference>
<proteinExistence type="predicted"/>
<evidence type="ECO:0000313" key="2">
    <source>
        <dbReference type="EMBL" id="MBB5912469.1"/>
    </source>
</evidence>
<comment type="caution">
    <text evidence="2">The sequence shown here is derived from an EMBL/GenBank/DDBJ whole genome shotgun (WGS) entry which is preliminary data.</text>
</comment>
<feature type="transmembrane region" description="Helical" evidence="1">
    <location>
        <begin position="17"/>
        <end position="39"/>
    </location>
</feature>
<reference evidence="2 3" key="1">
    <citation type="submission" date="2020-08" db="EMBL/GenBank/DDBJ databases">
        <title>Sequencing the genomes of 1000 actinobacteria strains.</title>
        <authorList>
            <person name="Klenk H.-P."/>
        </authorList>
    </citation>
    <scope>NUCLEOTIDE SEQUENCE [LARGE SCALE GENOMIC DNA]</scope>
    <source>
        <strain evidence="2 3">DSM 43582</strain>
    </source>
</reference>